<dbReference type="OrthoDB" id="9803988at2"/>
<keyword evidence="6" id="KW-1185">Reference proteome</keyword>
<dbReference type="GO" id="GO:0015833">
    <property type="term" value="P:peptide transport"/>
    <property type="evidence" value="ECO:0007669"/>
    <property type="project" value="TreeGrafter"/>
</dbReference>
<gene>
    <name evidence="5" type="ORF">B5P45_12100</name>
</gene>
<organism evidence="5 6">
    <name type="scientific">Phyllobacterium zundukense</name>
    <dbReference type="NCBI Taxonomy" id="1867719"/>
    <lineage>
        <taxon>Bacteria</taxon>
        <taxon>Pseudomonadati</taxon>
        <taxon>Pseudomonadota</taxon>
        <taxon>Alphaproteobacteria</taxon>
        <taxon>Hyphomicrobiales</taxon>
        <taxon>Phyllobacteriaceae</taxon>
        <taxon>Phyllobacterium</taxon>
    </lineage>
</organism>
<dbReference type="InterPro" id="IPR000914">
    <property type="entry name" value="SBP_5_dom"/>
</dbReference>
<evidence type="ECO:0000313" key="6">
    <source>
        <dbReference type="Proteomes" id="UP000232163"/>
    </source>
</evidence>
<evidence type="ECO:0000256" key="3">
    <source>
        <dbReference type="ARBA" id="ARBA00022729"/>
    </source>
</evidence>
<dbReference type="Gene3D" id="3.40.190.10">
    <property type="entry name" value="Periplasmic binding protein-like II"/>
    <property type="match status" value="1"/>
</dbReference>
<evidence type="ECO:0000259" key="4">
    <source>
        <dbReference type="Pfam" id="PF00496"/>
    </source>
</evidence>
<keyword evidence="3" id="KW-0732">Signal</keyword>
<dbReference type="Proteomes" id="UP000232163">
    <property type="component" value="Unassembled WGS sequence"/>
</dbReference>
<proteinExistence type="inferred from homology"/>
<dbReference type="Pfam" id="PF00496">
    <property type="entry name" value="SBP_bac_5"/>
    <property type="match status" value="1"/>
</dbReference>
<dbReference type="SUPFAM" id="SSF53850">
    <property type="entry name" value="Periplasmic binding protein-like II"/>
    <property type="match status" value="1"/>
</dbReference>
<comment type="subcellular location">
    <subcellularLocation>
        <location evidence="1">Periplasm</location>
    </subcellularLocation>
</comment>
<dbReference type="InterPro" id="IPR039424">
    <property type="entry name" value="SBP_5"/>
</dbReference>
<evidence type="ECO:0000256" key="1">
    <source>
        <dbReference type="ARBA" id="ARBA00004418"/>
    </source>
</evidence>
<evidence type="ECO:0000313" key="5">
    <source>
        <dbReference type="EMBL" id="PIO44600.1"/>
    </source>
</evidence>
<comment type="similarity">
    <text evidence="2">Belongs to the bacterial solute-binding protein 5 family.</text>
</comment>
<accession>A0A2N9VYN2</accession>
<reference evidence="6" key="1">
    <citation type="journal article" date="2017" name="Int J Environ Stud">
        <title>Does the Miocene-Pliocene relict legume Oxytropis triphylla form nitrogen-fixing nodules with a combination of bacterial strains?</title>
        <authorList>
            <person name="Safronova V."/>
            <person name="Belimov A."/>
            <person name="Sazanova A."/>
            <person name="Kuznetsova I."/>
            <person name="Popova J."/>
            <person name="Andronov E."/>
            <person name="Verkhozina A."/>
            <person name="Tikhonovich I."/>
        </authorList>
    </citation>
    <scope>NUCLEOTIDE SEQUENCE [LARGE SCALE GENOMIC DNA]</scope>
    <source>
        <strain evidence="6">Tri-38</strain>
    </source>
</reference>
<protein>
    <recommendedName>
        <fullName evidence="4">Solute-binding protein family 5 domain-containing protein</fullName>
    </recommendedName>
</protein>
<dbReference type="GO" id="GO:1904680">
    <property type="term" value="F:peptide transmembrane transporter activity"/>
    <property type="evidence" value="ECO:0007669"/>
    <property type="project" value="TreeGrafter"/>
</dbReference>
<dbReference type="PANTHER" id="PTHR30290">
    <property type="entry name" value="PERIPLASMIC BINDING COMPONENT OF ABC TRANSPORTER"/>
    <property type="match status" value="1"/>
</dbReference>
<feature type="domain" description="Solute-binding protein family 5" evidence="4">
    <location>
        <begin position="41"/>
        <end position="188"/>
    </location>
</feature>
<dbReference type="PANTHER" id="PTHR30290:SF38">
    <property type="entry name" value="D,D-DIPEPTIDE-BINDING PERIPLASMIC PROTEIN DDPA-RELATED"/>
    <property type="match status" value="1"/>
</dbReference>
<comment type="caution">
    <text evidence="5">The sequence shown here is derived from an EMBL/GenBank/DDBJ whole genome shotgun (WGS) entry which is preliminary data.</text>
</comment>
<dbReference type="EMBL" id="MZMT01000028">
    <property type="protein sequence ID" value="PIO44600.1"/>
    <property type="molecule type" value="Genomic_DNA"/>
</dbReference>
<dbReference type="AlphaFoldDB" id="A0A2N9VYN2"/>
<name>A0A2N9VYN2_9HYPH</name>
<sequence length="189" mass="21286">MLQETASSSLLDPTKVASFSVYFAYAMVGETLVGVDSRLNTVPMLAESREPVNNKVDGWVFKLRRGVEFHNGKSLTAKDVTYSLNRLRDPASQSPLRVLLEHITEIVEDDPYTLRFVLSRPDADFPLLLAQDRFYIFPEGFSTFDKPLGTGPFVADGLNPAGVNVYRRNQNYWQDGKPYLDEVSCQQIS</sequence>
<evidence type="ECO:0000256" key="2">
    <source>
        <dbReference type="ARBA" id="ARBA00005695"/>
    </source>
</evidence>
<dbReference type="RefSeq" id="WP_100003066.1">
    <property type="nucleotide sequence ID" value="NZ_CP017943.1"/>
</dbReference>
<dbReference type="KEGG" id="pht:BLM14_25950"/>